<reference evidence="3" key="1">
    <citation type="journal article" date="2017" name="Nature">
        <title>The sunflower genome provides insights into oil metabolism, flowering and Asterid evolution.</title>
        <authorList>
            <person name="Badouin H."/>
            <person name="Gouzy J."/>
            <person name="Grassa C.J."/>
            <person name="Murat F."/>
            <person name="Staton S.E."/>
            <person name="Cottret L."/>
            <person name="Lelandais-Briere C."/>
            <person name="Owens G.L."/>
            <person name="Carrere S."/>
            <person name="Mayjonade B."/>
            <person name="Legrand L."/>
            <person name="Gill N."/>
            <person name="Kane N.C."/>
            <person name="Bowers J.E."/>
            <person name="Hubner S."/>
            <person name="Bellec A."/>
            <person name="Berard A."/>
            <person name="Berges H."/>
            <person name="Blanchet N."/>
            <person name="Boniface M.C."/>
            <person name="Brunel D."/>
            <person name="Catrice O."/>
            <person name="Chaidir N."/>
            <person name="Claudel C."/>
            <person name="Donnadieu C."/>
            <person name="Faraut T."/>
            <person name="Fievet G."/>
            <person name="Helmstetter N."/>
            <person name="King M."/>
            <person name="Knapp S.J."/>
            <person name="Lai Z."/>
            <person name="Le Paslier M.C."/>
            <person name="Lippi Y."/>
            <person name="Lorenzon L."/>
            <person name="Mandel J.R."/>
            <person name="Marage G."/>
            <person name="Marchand G."/>
            <person name="Marquand E."/>
            <person name="Bret-Mestries E."/>
            <person name="Morien E."/>
            <person name="Nambeesan S."/>
            <person name="Nguyen T."/>
            <person name="Pegot-Espagnet P."/>
            <person name="Pouilly N."/>
            <person name="Raftis F."/>
            <person name="Sallet E."/>
            <person name="Schiex T."/>
            <person name="Thomas J."/>
            <person name="Vandecasteele C."/>
            <person name="Vares D."/>
            <person name="Vear F."/>
            <person name="Vautrin S."/>
            <person name="Crespi M."/>
            <person name="Mangin B."/>
            <person name="Burke J.M."/>
            <person name="Salse J."/>
            <person name="Munos S."/>
            <person name="Vincourt P."/>
            <person name="Rieseberg L.H."/>
            <person name="Langlade N.B."/>
        </authorList>
    </citation>
    <scope>NUCLEOTIDE SEQUENCE [LARGE SCALE GENOMIC DNA]</scope>
    <source>
        <strain evidence="3">cv. SF193</strain>
    </source>
</reference>
<keyword evidence="1" id="KW-0732">Signal</keyword>
<feature type="chain" id="PRO_5013372709" evidence="1">
    <location>
        <begin position="19"/>
        <end position="69"/>
    </location>
</feature>
<dbReference type="Proteomes" id="UP000215914">
    <property type="component" value="Chromosome 14"/>
</dbReference>
<protein>
    <submittedName>
        <fullName evidence="2">Uncharacterized protein</fullName>
    </submittedName>
</protein>
<accession>A0A251SMU3</accession>
<proteinExistence type="predicted"/>
<evidence type="ECO:0000256" key="1">
    <source>
        <dbReference type="SAM" id="SignalP"/>
    </source>
</evidence>
<evidence type="ECO:0000313" key="3">
    <source>
        <dbReference type="Proteomes" id="UP000215914"/>
    </source>
</evidence>
<gene>
    <name evidence="2" type="ORF">HannXRQ_Chr14g0462051</name>
</gene>
<name>A0A251SMU3_HELAN</name>
<dbReference type="EMBL" id="CM007903">
    <property type="protein sequence ID" value="OTF99938.1"/>
    <property type="molecule type" value="Genomic_DNA"/>
</dbReference>
<evidence type="ECO:0000313" key="2">
    <source>
        <dbReference type="EMBL" id="OTF99938.1"/>
    </source>
</evidence>
<feature type="signal peptide" evidence="1">
    <location>
        <begin position="1"/>
        <end position="18"/>
    </location>
</feature>
<dbReference type="InParanoid" id="A0A251SMU3"/>
<dbReference type="AlphaFoldDB" id="A0A251SMU3"/>
<organism evidence="2 3">
    <name type="scientific">Helianthus annuus</name>
    <name type="common">Common sunflower</name>
    <dbReference type="NCBI Taxonomy" id="4232"/>
    <lineage>
        <taxon>Eukaryota</taxon>
        <taxon>Viridiplantae</taxon>
        <taxon>Streptophyta</taxon>
        <taxon>Embryophyta</taxon>
        <taxon>Tracheophyta</taxon>
        <taxon>Spermatophyta</taxon>
        <taxon>Magnoliopsida</taxon>
        <taxon>eudicotyledons</taxon>
        <taxon>Gunneridae</taxon>
        <taxon>Pentapetalae</taxon>
        <taxon>asterids</taxon>
        <taxon>campanulids</taxon>
        <taxon>Asterales</taxon>
        <taxon>Asteraceae</taxon>
        <taxon>Asteroideae</taxon>
        <taxon>Heliantheae alliance</taxon>
        <taxon>Heliantheae</taxon>
        <taxon>Helianthus</taxon>
    </lineage>
</organism>
<keyword evidence="3" id="KW-1185">Reference proteome</keyword>
<sequence length="69" mass="8022">MFHLYLLLLCLLLPQSRLQSFLVLLVRKLVLILKDLIWEDSKSGRILVTGKQDNGLYFVNKNGYPPLCF</sequence>